<keyword evidence="1" id="KW-0732">Signal</keyword>
<accession>A0ABU9N3W6</accession>
<comment type="caution">
    <text evidence="2">The sequence shown here is derived from an EMBL/GenBank/DDBJ whole genome shotgun (WGS) entry which is preliminary data.</text>
</comment>
<protein>
    <recommendedName>
        <fullName evidence="4">Outer membrane protein beta-barrel domain-containing protein</fullName>
    </recommendedName>
</protein>
<sequence length="184" mass="19957">MKTLKSICISLVLFSTAANAQITKGNWMFGGTASYNNTTFESTSSNGNTTNGKGSNIIVSPTVGYFLANNFASGLSGNFSLSMPENGKNTTGYGIGPFARYYLLKTEKTVNVLTQVAYYYGADSNDNKSNELNFKAGPVVYFNSSVGLEFTFNYAISKFSNQTSDSTIRNFSIGFGFQIHLENN</sequence>
<dbReference type="RefSeq" id="WP_342695090.1">
    <property type="nucleotide sequence ID" value="NZ_JBCGDO010000004.1"/>
</dbReference>
<name>A0ABU9N3W6_9FLAO</name>
<feature type="chain" id="PRO_5046631433" description="Outer membrane protein beta-barrel domain-containing protein" evidence="1">
    <location>
        <begin position="21"/>
        <end position="184"/>
    </location>
</feature>
<reference evidence="2 3" key="1">
    <citation type="submission" date="2024-03" db="EMBL/GenBank/DDBJ databases">
        <title>Two novel species of the genus Flavobacterium exhibiting potentially degradation of complex polysaccharides.</title>
        <authorList>
            <person name="Lian X."/>
        </authorList>
    </citation>
    <scope>NUCLEOTIDE SEQUENCE [LARGE SCALE GENOMIC DNA]</scope>
    <source>
        <strain evidence="3">j3</strain>
    </source>
</reference>
<evidence type="ECO:0000313" key="2">
    <source>
        <dbReference type="EMBL" id="MEM0541866.1"/>
    </source>
</evidence>
<evidence type="ECO:0000313" key="3">
    <source>
        <dbReference type="Proteomes" id="UP001460072"/>
    </source>
</evidence>
<organism evidence="2 3">
    <name type="scientific">Flavobacterium aureirubrum</name>
    <dbReference type="NCBI Taxonomy" id="3133147"/>
    <lineage>
        <taxon>Bacteria</taxon>
        <taxon>Pseudomonadati</taxon>
        <taxon>Bacteroidota</taxon>
        <taxon>Flavobacteriia</taxon>
        <taxon>Flavobacteriales</taxon>
        <taxon>Flavobacteriaceae</taxon>
        <taxon>Flavobacterium</taxon>
    </lineage>
</organism>
<keyword evidence="3" id="KW-1185">Reference proteome</keyword>
<evidence type="ECO:0008006" key="4">
    <source>
        <dbReference type="Google" id="ProtNLM"/>
    </source>
</evidence>
<dbReference type="EMBL" id="JBCGDO010000004">
    <property type="protein sequence ID" value="MEM0541866.1"/>
    <property type="molecule type" value="Genomic_DNA"/>
</dbReference>
<feature type="signal peptide" evidence="1">
    <location>
        <begin position="1"/>
        <end position="20"/>
    </location>
</feature>
<dbReference type="Proteomes" id="UP001460072">
    <property type="component" value="Unassembled WGS sequence"/>
</dbReference>
<evidence type="ECO:0000256" key="1">
    <source>
        <dbReference type="SAM" id="SignalP"/>
    </source>
</evidence>
<proteinExistence type="predicted"/>
<gene>
    <name evidence="2" type="ORF">WFZ85_04520</name>
</gene>